<dbReference type="Gene3D" id="3.30.70.270">
    <property type="match status" value="1"/>
</dbReference>
<dbReference type="PANTHER" id="PTHR45138">
    <property type="entry name" value="REGULATORY COMPONENTS OF SENSORY TRANSDUCTION SYSTEM"/>
    <property type="match status" value="1"/>
</dbReference>
<evidence type="ECO:0000259" key="5">
    <source>
        <dbReference type="PROSITE" id="PS50887"/>
    </source>
</evidence>
<name>A0ABQ5VJ73_9RHOB</name>
<organism evidence="6 7">
    <name type="scientific">Sulfitobacter pacificus</name>
    <dbReference type="NCBI Taxonomy" id="1499314"/>
    <lineage>
        <taxon>Bacteria</taxon>
        <taxon>Pseudomonadati</taxon>
        <taxon>Pseudomonadota</taxon>
        <taxon>Alphaproteobacteria</taxon>
        <taxon>Rhodobacterales</taxon>
        <taxon>Roseobacteraceae</taxon>
        <taxon>Sulfitobacter</taxon>
    </lineage>
</organism>
<dbReference type="Proteomes" id="UP001161388">
    <property type="component" value="Unassembled WGS sequence"/>
</dbReference>
<protein>
    <recommendedName>
        <fullName evidence="1">diguanylate cyclase</fullName>
        <ecNumber evidence="1">2.7.7.65</ecNumber>
    </recommendedName>
</protein>
<evidence type="ECO:0000259" key="4">
    <source>
        <dbReference type="PROSITE" id="PS50110"/>
    </source>
</evidence>
<evidence type="ECO:0000313" key="7">
    <source>
        <dbReference type="Proteomes" id="UP001161388"/>
    </source>
</evidence>
<dbReference type="SMART" id="SM00267">
    <property type="entry name" value="GGDEF"/>
    <property type="match status" value="1"/>
</dbReference>
<dbReference type="SUPFAM" id="SSF55073">
    <property type="entry name" value="Nucleotide cyclase"/>
    <property type="match status" value="1"/>
</dbReference>
<dbReference type="PANTHER" id="PTHR45138:SF9">
    <property type="entry name" value="DIGUANYLATE CYCLASE DGCM-RELATED"/>
    <property type="match status" value="1"/>
</dbReference>
<dbReference type="EMBL" id="BSNL01000001">
    <property type="protein sequence ID" value="GLQ27168.1"/>
    <property type="molecule type" value="Genomic_DNA"/>
</dbReference>
<dbReference type="PROSITE" id="PS50110">
    <property type="entry name" value="RESPONSE_REGULATORY"/>
    <property type="match status" value="1"/>
</dbReference>
<evidence type="ECO:0000256" key="1">
    <source>
        <dbReference type="ARBA" id="ARBA00012528"/>
    </source>
</evidence>
<dbReference type="InterPro" id="IPR029787">
    <property type="entry name" value="Nucleotide_cyclase"/>
</dbReference>
<dbReference type="EC" id="2.7.7.65" evidence="1"/>
<dbReference type="RefSeq" id="WP_284372977.1">
    <property type="nucleotide sequence ID" value="NZ_BSNL01000001.1"/>
</dbReference>
<reference evidence="6" key="1">
    <citation type="journal article" date="2014" name="Int. J. Syst. Evol. Microbiol.">
        <title>Complete genome of a new Firmicutes species belonging to the dominant human colonic microbiota ('Ruminococcus bicirculans') reveals two chromosomes and a selective capacity to utilize plant glucans.</title>
        <authorList>
            <consortium name="NISC Comparative Sequencing Program"/>
            <person name="Wegmann U."/>
            <person name="Louis P."/>
            <person name="Goesmann A."/>
            <person name="Henrissat B."/>
            <person name="Duncan S.H."/>
            <person name="Flint H.J."/>
        </authorList>
    </citation>
    <scope>NUCLEOTIDE SEQUENCE</scope>
    <source>
        <strain evidence="6">NBRC 109915</strain>
    </source>
</reference>
<evidence type="ECO:0000256" key="3">
    <source>
        <dbReference type="PROSITE-ProRule" id="PRU00169"/>
    </source>
</evidence>
<dbReference type="InterPro" id="IPR000160">
    <property type="entry name" value="GGDEF_dom"/>
</dbReference>
<dbReference type="InterPro" id="IPR043128">
    <property type="entry name" value="Rev_trsase/Diguanyl_cyclase"/>
</dbReference>
<dbReference type="PROSITE" id="PS50887">
    <property type="entry name" value="GGDEF"/>
    <property type="match status" value="1"/>
</dbReference>
<evidence type="ECO:0000256" key="2">
    <source>
        <dbReference type="ARBA" id="ARBA00034247"/>
    </source>
</evidence>
<dbReference type="InterPro" id="IPR011006">
    <property type="entry name" value="CheY-like_superfamily"/>
</dbReference>
<keyword evidence="7" id="KW-1185">Reference proteome</keyword>
<feature type="domain" description="Response regulatory" evidence="4">
    <location>
        <begin position="4"/>
        <end position="120"/>
    </location>
</feature>
<comment type="catalytic activity">
    <reaction evidence="2">
        <text>2 GTP = 3',3'-c-di-GMP + 2 diphosphate</text>
        <dbReference type="Rhea" id="RHEA:24898"/>
        <dbReference type="ChEBI" id="CHEBI:33019"/>
        <dbReference type="ChEBI" id="CHEBI:37565"/>
        <dbReference type="ChEBI" id="CHEBI:58805"/>
        <dbReference type="EC" id="2.7.7.65"/>
    </reaction>
</comment>
<dbReference type="SMART" id="SM00448">
    <property type="entry name" value="REC"/>
    <property type="match status" value="1"/>
</dbReference>
<dbReference type="Pfam" id="PF00072">
    <property type="entry name" value="Response_reg"/>
    <property type="match status" value="1"/>
</dbReference>
<dbReference type="Gene3D" id="3.40.50.2300">
    <property type="match status" value="1"/>
</dbReference>
<dbReference type="InterPro" id="IPR050469">
    <property type="entry name" value="Diguanylate_Cyclase"/>
</dbReference>
<proteinExistence type="predicted"/>
<dbReference type="NCBIfam" id="TIGR00254">
    <property type="entry name" value="GGDEF"/>
    <property type="match status" value="1"/>
</dbReference>
<gene>
    <name evidence="6" type="ORF">GCM10007927_19710</name>
</gene>
<dbReference type="SUPFAM" id="SSF52172">
    <property type="entry name" value="CheY-like"/>
    <property type="match status" value="2"/>
</dbReference>
<feature type="domain" description="GGDEF" evidence="5">
    <location>
        <begin position="323"/>
        <end position="465"/>
    </location>
</feature>
<evidence type="ECO:0000313" key="6">
    <source>
        <dbReference type="EMBL" id="GLQ27168.1"/>
    </source>
</evidence>
<accession>A0ABQ5VJ73</accession>
<dbReference type="InterPro" id="IPR001789">
    <property type="entry name" value="Sig_transdc_resp-reg_receiver"/>
</dbReference>
<comment type="caution">
    <text evidence="3">Lacks conserved residue(s) required for the propagation of feature annotation.</text>
</comment>
<comment type="caution">
    <text evidence="6">The sequence shown here is derived from an EMBL/GenBank/DDBJ whole genome shotgun (WGS) entry which is preliminary data.</text>
</comment>
<sequence>MQGKILIVDAIATNRIVLKVKLRKAFYDVSYATGMVEAVKAVRSDLPDLVICAFALPDGGAAALRRALATHVSTDHIPVIAIGQQEDAAERMTALEAGVHDVLSQPVDETLLLGRVRSLIRAHNTTAEWRMREDTCRALGLAEPEVEFEEQCRCVLVGSDTPQLQKFAAHLRPVLRAKLVLSSTATLMREITIDALPDVFVLVLPKDCNAAMEDLRLISTLRANASAHHTGVIVLQTTPDAGLGAHALDLGADDLMTYGFDAAELALRIKAVMRRKRMGEQLRASVRTGLQAAVFDPLTGLYNRRYAMPHLERISDHARKTGRTFAVMVADLDHFKQINDAYGHSSGDAVLVEVANRLRGSLRSSDMVARIGGEEFLMIMPATDLAESQKAALRICGDISAKPFVVPGSAAAISVTVSIGMAIGGSRSRPEEVQQENGLSLLEEADSALYAAKGRGRNQVNLGRPAA</sequence>
<dbReference type="CDD" id="cd01949">
    <property type="entry name" value="GGDEF"/>
    <property type="match status" value="1"/>
</dbReference>
<reference evidence="6" key="2">
    <citation type="submission" date="2023-01" db="EMBL/GenBank/DDBJ databases">
        <title>Draft genome sequence of Sulfitobacter pacificus strain NBRC 109915.</title>
        <authorList>
            <person name="Sun Q."/>
            <person name="Mori K."/>
        </authorList>
    </citation>
    <scope>NUCLEOTIDE SEQUENCE</scope>
    <source>
        <strain evidence="6">NBRC 109915</strain>
    </source>
</reference>
<dbReference type="Pfam" id="PF00990">
    <property type="entry name" value="GGDEF"/>
    <property type="match status" value="1"/>
</dbReference>